<dbReference type="RefSeq" id="WP_203776777.1">
    <property type="nucleotide sequence ID" value="NZ_BAAAYJ010000084.1"/>
</dbReference>
<reference evidence="1" key="1">
    <citation type="submission" date="2021-01" db="EMBL/GenBank/DDBJ databases">
        <title>Whole genome shotgun sequence of Actinoplanes nipponensis NBRC 14063.</title>
        <authorList>
            <person name="Komaki H."/>
            <person name="Tamura T."/>
        </authorList>
    </citation>
    <scope>NUCLEOTIDE SEQUENCE</scope>
    <source>
        <strain evidence="1">NBRC 14063</strain>
    </source>
</reference>
<sequence length="276" mass="29425">MNPLTMPPAERDLPPGRAARMRAEVLAAARGSRPRVPRRLLVAAAAVLTLLAAVAVSVEVRREDSTQILAMGPGELDGSLRGAAQRCLEWARPNGPGGAPDPQFVPVSLADVAIAARRGRWIQVLFLNRAGYLGCEASLDHGRLSSGGVGGEAWPHRGWLPGPVQRLSLSSTEADGGSVSVLGRVSARVARLVLEHGNGRTTTARLRDGAFGLISRTDDVGEDAELVSYDAAGREIDRRRLFAYGEQFPHCYTDPAGTVIYGDPGPDCRPADPWNR</sequence>
<proteinExistence type="predicted"/>
<accession>A0A919JRN7</accession>
<evidence type="ECO:0000313" key="1">
    <source>
        <dbReference type="EMBL" id="GIE54205.1"/>
    </source>
</evidence>
<protein>
    <submittedName>
        <fullName evidence="1">Uncharacterized protein</fullName>
    </submittedName>
</protein>
<organism evidence="1 2">
    <name type="scientific">Actinoplanes nipponensis</name>
    <dbReference type="NCBI Taxonomy" id="135950"/>
    <lineage>
        <taxon>Bacteria</taxon>
        <taxon>Bacillati</taxon>
        <taxon>Actinomycetota</taxon>
        <taxon>Actinomycetes</taxon>
        <taxon>Micromonosporales</taxon>
        <taxon>Micromonosporaceae</taxon>
        <taxon>Actinoplanes</taxon>
    </lineage>
</organism>
<name>A0A919JRN7_9ACTN</name>
<gene>
    <name evidence="1" type="ORF">Ani05nite_77390</name>
</gene>
<evidence type="ECO:0000313" key="2">
    <source>
        <dbReference type="Proteomes" id="UP000647172"/>
    </source>
</evidence>
<comment type="caution">
    <text evidence="1">The sequence shown here is derived from an EMBL/GenBank/DDBJ whole genome shotgun (WGS) entry which is preliminary data.</text>
</comment>
<dbReference type="AlphaFoldDB" id="A0A919JRN7"/>
<dbReference type="EMBL" id="BOMQ01000097">
    <property type="protein sequence ID" value="GIE54205.1"/>
    <property type="molecule type" value="Genomic_DNA"/>
</dbReference>
<dbReference type="Proteomes" id="UP000647172">
    <property type="component" value="Unassembled WGS sequence"/>
</dbReference>
<keyword evidence="2" id="KW-1185">Reference proteome</keyword>